<dbReference type="GO" id="GO:0016757">
    <property type="term" value="F:glycosyltransferase activity"/>
    <property type="evidence" value="ECO:0007669"/>
    <property type="project" value="InterPro"/>
</dbReference>
<gene>
    <name evidence="3" type="ORF">CCUN_1162</name>
</gene>
<organism evidence="3 4">
    <name type="scientific">Campylobacter cuniculorum DSM 23162 = LMG 24588</name>
    <dbReference type="NCBI Taxonomy" id="1121267"/>
    <lineage>
        <taxon>Bacteria</taxon>
        <taxon>Pseudomonadati</taxon>
        <taxon>Campylobacterota</taxon>
        <taxon>Epsilonproteobacteria</taxon>
        <taxon>Campylobacterales</taxon>
        <taxon>Campylobacteraceae</taxon>
        <taxon>Campylobacter</taxon>
    </lineage>
</organism>
<dbReference type="EMBL" id="CP020867">
    <property type="protein sequence ID" value="ARJ56755.1"/>
    <property type="molecule type" value="Genomic_DNA"/>
</dbReference>
<reference evidence="3 4" key="1">
    <citation type="submission" date="2017-04" db="EMBL/GenBank/DDBJ databases">
        <title>Complete genome sequence of the Campylobacter cuniculorum type strain LMG24588.</title>
        <authorList>
            <person name="Miller W.G."/>
            <person name="Yee E."/>
            <person name="Revez J."/>
            <person name="Bono J.L."/>
            <person name="Rossi M."/>
        </authorList>
    </citation>
    <scope>NUCLEOTIDE SEQUENCE [LARGE SCALE GENOMIC DNA]</scope>
    <source>
        <strain evidence="3 4">LMG 24588</strain>
    </source>
</reference>
<dbReference type="RefSeq" id="WP_169712499.1">
    <property type="nucleotide sequence ID" value="NZ_CP020867.1"/>
</dbReference>
<evidence type="ECO:0000313" key="3">
    <source>
        <dbReference type="EMBL" id="ARJ56755.1"/>
    </source>
</evidence>
<dbReference type="Pfam" id="PF13439">
    <property type="entry name" value="Glyco_transf_4"/>
    <property type="match status" value="1"/>
</dbReference>
<dbReference type="CDD" id="cd03820">
    <property type="entry name" value="GT4_AmsD-like"/>
    <property type="match status" value="1"/>
</dbReference>
<dbReference type="KEGG" id="ccun:CCUN_1162"/>
<sequence>MKILLTINTMVIGGGTERVVCNLANAFAERGHEISIFALYKKGANLSRLHSKDIQVKLSTRRLGFKKPKNRWGKILREFLRLLITPLNVYLLYQCRRDFENLICKENPDFIICNATYDTLDGIIAKYIEKAIKITHVDYKNHIIYHNFSIFPHIVLLSSKELKSFQAKYPKSHFSIIPNFIPTIPKESTNHAQKIVLSVGRLVEQKGFSRLIEIWDLVQKNQAFREWKLHIVGEGGLEQELREQISAKNLNDSIILKPFTKEIEKEYLSASIYVMTSLYEGFGMVLVESGSFALPSVAFDVKTGPSDIIEDSKTGFLIEDNALESFVKKLCVLMENQNLREQMGNAAKKRMQEKFSKEVIMEKWEELFESLKA</sequence>
<dbReference type="PANTHER" id="PTHR12526:SF630">
    <property type="entry name" value="GLYCOSYLTRANSFERASE"/>
    <property type="match status" value="1"/>
</dbReference>
<name>A0A1W6BXF0_9BACT</name>
<feature type="domain" description="Glycosyl transferase family 1" evidence="1">
    <location>
        <begin position="186"/>
        <end position="350"/>
    </location>
</feature>
<dbReference type="Gene3D" id="3.40.50.2000">
    <property type="entry name" value="Glycogen Phosphorylase B"/>
    <property type="match status" value="2"/>
</dbReference>
<dbReference type="STRING" id="1121267.CCUN_1162"/>
<protein>
    <submittedName>
        <fullName evidence="3">Glycosyltransferase, family 1</fullName>
    </submittedName>
</protein>
<dbReference type="PANTHER" id="PTHR12526">
    <property type="entry name" value="GLYCOSYLTRANSFERASE"/>
    <property type="match status" value="1"/>
</dbReference>
<proteinExistence type="predicted"/>
<keyword evidence="3" id="KW-0808">Transferase</keyword>
<dbReference type="InterPro" id="IPR001296">
    <property type="entry name" value="Glyco_trans_1"/>
</dbReference>
<dbReference type="Proteomes" id="UP000192902">
    <property type="component" value="Chromosome"/>
</dbReference>
<evidence type="ECO:0000313" key="4">
    <source>
        <dbReference type="Proteomes" id="UP000192902"/>
    </source>
</evidence>
<dbReference type="SUPFAM" id="SSF53756">
    <property type="entry name" value="UDP-Glycosyltransferase/glycogen phosphorylase"/>
    <property type="match status" value="1"/>
</dbReference>
<dbReference type="AlphaFoldDB" id="A0A1W6BXF0"/>
<evidence type="ECO:0000259" key="2">
    <source>
        <dbReference type="Pfam" id="PF13439"/>
    </source>
</evidence>
<dbReference type="InterPro" id="IPR028098">
    <property type="entry name" value="Glyco_trans_4-like_N"/>
</dbReference>
<evidence type="ECO:0000259" key="1">
    <source>
        <dbReference type="Pfam" id="PF00534"/>
    </source>
</evidence>
<feature type="domain" description="Glycosyltransferase subfamily 4-like N-terminal" evidence="2">
    <location>
        <begin position="14"/>
        <end position="182"/>
    </location>
</feature>
<dbReference type="Pfam" id="PF00534">
    <property type="entry name" value="Glycos_transf_1"/>
    <property type="match status" value="1"/>
</dbReference>
<accession>A0A1W6BXF0</accession>